<proteinExistence type="evidence at transcript level"/>
<dbReference type="InterPro" id="IPR011604">
    <property type="entry name" value="PDDEXK-like_dom_sf"/>
</dbReference>
<dbReference type="AlphaFoldDB" id="A0A1E1XFQ8"/>
<dbReference type="SUPFAM" id="SSF52980">
    <property type="entry name" value="Restriction endonuclease-like"/>
    <property type="match status" value="1"/>
</dbReference>
<dbReference type="InterPro" id="IPR051703">
    <property type="entry name" value="NF-kappa-B_Signaling_Reg"/>
</dbReference>
<dbReference type="EMBL" id="GFAC01001095">
    <property type="protein sequence ID" value="JAT98093.1"/>
    <property type="molecule type" value="mRNA"/>
</dbReference>
<dbReference type="CDD" id="cd22343">
    <property type="entry name" value="PDDEXK_lambda_exonuclease-like"/>
    <property type="match status" value="1"/>
</dbReference>
<evidence type="ECO:0000313" key="2">
    <source>
        <dbReference type="EMBL" id="JAT98093.1"/>
    </source>
</evidence>
<dbReference type="InterPro" id="IPR019080">
    <property type="entry name" value="YqaJ_viral_recombinase"/>
</dbReference>
<feature type="non-terminal residue" evidence="2">
    <location>
        <position position="1"/>
    </location>
</feature>
<reference evidence="2" key="1">
    <citation type="journal article" date="2017" name="Front. Cell. Infect. Microbiol.">
        <title>The Distinct Transcriptional Response of the Midgut of Amblyomma sculptum and Amblyomma aureolatum Ticks to Rickettsia rickettsii Correlates to Their Differences in Susceptibility to Infection.</title>
        <authorList>
            <person name="Martins L.A."/>
            <person name="Galletti M.F.B.M."/>
            <person name="Ribeiro J.M."/>
            <person name="Fujita A."/>
            <person name="Costa F.B."/>
            <person name="Labruna M.B."/>
            <person name="Daffre S."/>
            <person name="Fogaca A.C."/>
        </authorList>
    </citation>
    <scope>NUCLEOTIDE SEQUENCE</scope>
</reference>
<evidence type="ECO:0000259" key="1">
    <source>
        <dbReference type="Pfam" id="PF09588"/>
    </source>
</evidence>
<protein>
    <submittedName>
        <fullName evidence="2">Putative nuclease</fullName>
    </submittedName>
</protein>
<dbReference type="InterPro" id="IPR011335">
    <property type="entry name" value="Restrct_endonuc-II-like"/>
</dbReference>
<sequence length="219" mass="25280">LEKASRKQRLSPMWMRARAYCLTASNFGVVMNRKQWTEKGLNNLTATKDLSRVRAVRYGIANESDALLRYKETMASAGHPVEVMNCGIFVDPGKPWLGASPDAIAFDPHEPFPWGTIEVKCPYSLRDAKKEDILCEDFFVKFDENCTPALREDHDHFMQVHGQMGVTHTQWADFIVFGPHFLIVQRIRFCAQKWKNMASALDNFYFNTLLPFHVKKLRH</sequence>
<name>A0A1E1XFQ8_9ACAR</name>
<organism evidence="2">
    <name type="scientific">Amblyomma aureolatum</name>
    <dbReference type="NCBI Taxonomy" id="187763"/>
    <lineage>
        <taxon>Eukaryota</taxon>
        <taxon>Metazoa</taxon>
        <taxon>Ecdysozoa</taxon>
        <taxon>Arthropoda</taxon>
        <taxon>Chelicerata</taxon>
        <taxon>Arachnida</taxon>
        <taxon>Acari</taxon>
        <taxon>Parasitiformes</taxon>
        <taxon>Ixodida</taxon>
        <taxon>Ixodoidea</taxon>
        <taxon>Ixodidae</taxon>
        <taxon>Amblyomminae</taxon>
        <taxon>Amblyomma</taxon>
    </lineage>
</organism>
<dbReference type="GO" id="GO:0006281">
    <property type="term" value="P:DNA repair"/>
    <property type="evidence" value="ECO:0007669"/>
    <property type="project" value="UniProtKB-ARBA"/>
</dbReference>
<dbReference type="PANTHER" id="PTHR46609">
    <property type="entry name" value="EXONUCLEASE, PHAGE-TYPE/RECB, C-TERMINAL DOMAIN-CONTAINING PROTEIN"/>
    <property type="match status" value="1"/>
</dbReference>
<dbReference type="Pfam" id="PF09588">
    <property type="entry name" value="YqaJ"/>
    <property type="match status" value="1"/>
</dbReference>
<accession>A0A1E1XFQ8</accession>
<dbReference type="Gene3D" id="3.90.320.10">
    <property type="match status" value="1"/>
</dbReference>
<dbReference type="PANTHER" id="PTHR46609:SF8">
    <property type="entry name" value="YQAJ VIRAL RECOMBINASE DOMAIN-CONTAINING PROTEIN"/>
    <property type="match status" value="1"/>
</dbReference>
<feature type="domain" description="YqaJ viral recombinase" evidence="1">
    <location>
        <begin position="14"/>
        <end position="168"/>
    </location>
</feature>